<sequence>MDLDARAGLVVRDDVDPPPTNRTSRWSHVSTSNDCGPFTVRVSLLIVVSRSVMSLPLCSLRVAVLTTGRHGVDDTIYRVNGHDISRPVPWQPRTVGSWDATPDREETTMSKRGRKRRSRKGNAANHGRRPNA</sequence>
<feature type="region of interest" description="Disordered" evidence="1">
    <location>
        <begin position="82"/>
        <end position="132"/>
    </location>
</feature>
<evidence type="ECO:0000256" key="1">
    <source>
        <dbReference type="SAM" id="MobiDB-lite"/>
    </source>
</evidence>
<feature type="region of interest" description="Disordered" evidence="1">
    <location>
        <begin position="1"/>
        <end position="31"/>
    </location>
</feature>
<gene>
    <name evidence="2" type="ORF">GCM10025865_22270</name>
</gene>
<feature type="compositionally biased region" description="Polar residues" evidence="1">
    <location>
        <begin position="21"/>
        <end position="31"/>
    </location>
</feature>
<dbReference type="Pfam" id="PF26427">
    <property type="entry name" value="HR_L37"/>
    <property type="match status" value="1"/>
</dbReference>
<evidence type="ECO:0000313" key="2">
    <source>
        <dbReference type="EMBL" id="BDZ42928.1"/>
    </source>
</evidence>
<name>A0ABN6XDA6_9CELL</name>
<dbReference type="EMBL" id="AP027729">
    <property type="protein sequence ID" value="BDZ42928.1"/>
    <property type="molecule type" value="Genomic_DNA"/>
</dbReference>
<accession>A0ABN6XDA6</accession>
<protein>
    <submittedName>
        <fullName evidence="2">Uncharacterized protein</fullName>
    </submittedName>
</protein>
<proteinExistence type="predicted"/>
<evidence type="ECO:0000313" key="3">
    <source>
        <dbReference type="Proteomes" id="UP001321475"/>
    </source>
</evidence>
<feature type="compositionally biased region" description="Basic residues" evidence="1">
    <location>
        <begin position="111"/>
        <end position="132"/>
    </location>
</feature>
<organism evidence="2 3">
    <name type="scientific">Paraoerskovia sediminicola</name>
    <dbReference type="NCBI Taxonomy" id="1138587"/>
    <lineage>
        <taxon>Bacteria</taxon>
        <taxon>Bacillati</taxon>
        <taxon>Actinomycetota</taxon>
        <taxon>Actinomycetes</taxon>
        <taxon>Micrococcales</taxon>
        <taxon>Cellulomonadaceae</taxon>
        <taxon>Paraoerskovia</taxon>
    </lineage>
</organism>
<dbReference type="InterPro" id="IPR058090">
    <property type="entry name" value="bL37_actino"/>
</dbReference>
<reference evidence="3" key="1">
    <citation type="journal article" date="2019" name="Int. J. Syst. Evol. Microbiol.">
        <title>The Global Catalogue of Microorganisms (GCM) 10K type strain sequencing project: providing services to taxonomists for standard genome sequencing and annotation.</title>
        <authorList>
            <consortium name="The Broad Institute Genomics Platform"/>
            <consortium name="The Broad Institute Genome Sequencing Center for Infectious Disease"/>
            <person name="Wu L."/>
            <person name="Ma J."/>
        </authorList>
    </citation>
    <scope>NUCLEOTIDE SEQUENCE [LARGE SCALE GENOMIC DNA]</scope>
    <source>
        <strain evidence="3">NBRC 108565</strain>
    </source>
</reference>
<dbReference type="NCBIfam" id="NF047428">
    <property type="entry name" value="ribo_Myco_bL37"/>
    <property type="match status" value="1"/>
</dbReference>
<keyword evidence="3" id="KW-1185">Reference proteome</keyword>
<dbReference type="Proteomes" id="UP001321475">
    <property type="component" value="Chromosome"/>
</dbReference>